<reference evidence="2 3" key="1">
    <citation type="journal article" date="2011" name="J. Bacteriol.">
        <title>Genome sequence of Methyloversatilis universalis FAM5T, a methylotrophic representative of the order Rhodocyclales.</title>
        <authorList>
            <person name="Kittichotirat W."/>
            <person name="Good N.M."/>
            <person name="Hall R."/>
            <person name="Bringel F."/>
            <person name="Lajus A."/>
            <person name="Medigue C."/>
            <person name="Smalley N.E."/>
            <person name="Beck D."/>
            <person name="Bumgarner R."/>
            <person name="Vuilleumier S."/>
            <person name="Kalyuzhnaya M.G."/>
        </authorList>
    </citation>
    <scope>NUCLEOTIDE SEQUENCE [LARGE SCALE GENOMIC DNA]</scope>
    <source>
        <strain evidence="3">ATCC BAA-1314 / JCM 13912 / FAM5</strain>
    </source>
</reference>
<dbReference type="STRING" id="1000565.METUNv1_01477"/>
<keyword evidence="3" id="KW-1185">Reference proteome</keyword>
<proteinExistence type="predicted"/>
<organism evidence="2 3">
    <name type="scientific">Methyloversatilis universalis (strain ATCC BAA-1314 / DSM 25237 / JCM 13912 / CCUG 52030 / FAM5)</name>
    <dbReference type="NCBI Taxonomy" id="1000565"/>
    <lineage>
        <taxon>Bacteria</taxon>
        <taxon>Pseudomonadati</taxon>
        <taxon>Pseudomonadota</taxon>
        <taxon>Betaproteobacteria</taxon>
        <taxon>Nitrosomonadales</taxon>
        <taxon>Sterolibacteriaceae</taxon>
        <taxon>Methyloversatilis</taxon>
    </lineage>
</organism>
<evidence type="ECO:0000259" key="1">
    <source>
        <dbReference type="Pfam" id="PF00696"/>
    </source>
</evidence>
<dbReference type="InterPro" id="IPR001048">
    <property type="entry name" value="Asp/Glu/Uridylate_kinase"/>
</dbReference>
<keyword evidence="2" id="KW-0418">Kinase</keyword>
<dbReference type="GO" id="GO:0016301">
    <property type="term" value="F:kinase activity"/>
    <property type="evidence" value="ECO:0007669"/>
    <property type="project" value="UniProtKB-KW"/>
</dbReference>
<keyword evidence="2" id="KW-0808">Transferase</keyword>
<name>F5RB38_METUF</name>
<dbReference type="InterPro" id="IPR036393">
    <property type="entry name" value="AceGlu_kinase-like_sf"/>
</dbReference>
<dbReference type="EMBL" id="AFHG01000042">
    <property type="protein sequence ID" value="EGK72174.1"/>
    <property type="molecule type" value="Genomic_DNA"/>
</dbReference>
<evidence type="ECO:0000313" key="3">
    <source>
        <dbReference type="Proteomes" id="UP000005019"/>
    </source>
</evidence>
<sequence>MSAPRVIKLGGSLLSDAQDGRLRRWCERLTGELAGQAVIVPGGGPYADAVRAAQADWAFSDDAAHRMALRAMDQCGLMLCDLYPRLVACDDAVALAALCAAGRTPVWLPARELDLDATLPRDWTVTSDSIAVWLAARIGSPEVELVKSCALPDADLAALAALGIIDCHLPTLAARTGVAVRLIQADALP</sequence>
<accession>F5RB38</accession>
<dbReference type="Gene3D" id="3.40.1160.10">
    <property type="entry name" value="Acetylglutamate kinase-like"/>
    <property type="match status" value="1"/>
</dbReference>
<comment type="caution">
    <text evidence="2">The sequence shown here is derived from an EMBL/GenBank/DDBJ whole genome shotgun (WGS) entry which is preliminary data.</text>
</comment>
<gene>
    <name evidence="2" type="ORF">METUNv1_01477</name>
</gene>
<dbReference type="OrthoDB" id="8526978at2"/>
<dbReference type="AlphaFoldDB" id="F5RB38"/>
<dbReference type="Proteomes" id="UP000005019">
    <property type="component" value="Unassembled WGS sequence"/>
</dbReference>
<dbReference type="eggNOG" id="COG2054">
    <property type="taxonomic scope" value="Bacteria"/>
</dbReference>
<protein>
    <submittedName>
        <fullName evidence="2">Aspartate/glutamate/uridylate kinase</fullName>
    </submittedName>
</protein>
<dbReference type="RefSeq" id="WP_008060346.1">
    <property type="nucleotide sequence ID" value="NZ_AFHG01000042.1"/>
</dbReference>
<dbReference type="Pfam" id="PF00696">
    <property type="entry name" value="AA_kinase"/>
    <property type="match status" value="1"/>
</dbReference>
<dbReference type="SUPFAM" id="SSF53633">
    <property type="entry name" value="Carbamate kinase-like"/>
    <property type="match status" value="1"/>
</dbReference>
<evidence type="ECO:0000313" key="2">
    <source>
        <dbReference type="EMBL" id="EGK72174.1"/>
    </source>
</evidence>
<feature type="domain" description="Aspartate/glutamate/uridylate kinase" evidence="1">
    <location>
        <begin position="6"/>
        <end position="147"/>
    </location>
</feature>